<feature type="non-terminal residue" evidence="2">
    <location>
        <position position="1"/>
    </location>
</feature>
<comment type="caution">
    <text evidence="2">The sequence shown here is derived from an EMBL/GenBank/DDBJ whole genome shotgun (WGS) entry which is preliminary data.</text>
</comment>
<reference evidence="2" key="1">
    <citation type="submission" date="2021-02" db="EMBL/GenBank/DDBJ databases">
        <authorList>
            <person name="Dougan E. K."/>
            <person name="Rhodes N."/>
            <person name="Thang M."/>
            <person name="Chan C."/>
        </authorList>
    </citation>
    <scope>NUCLEOTIDE SEQUENCE</scope>
</reference>
<name>A0A813E1B9_POLGL</name>
<dbReference type="Proteomes" id="UP000654075">
    <property type="component" value="Unassembled WGS sequence"/>
</dbReference>
<feature type="region of interest" description="Disordered" evidence="1">
    <location>
        <begin position="42"/>
        <end position="74"/>
    </location>
</feature>
<protein>
    <submittedName>
        <fullName evidence="2">Uncharacterized protein</fullName>
    </submittedName>
</protein>
<dbReference type="EMBL" id="CAJNNV010005704">
    <property type="protein sequence ID" value="CAE8592473.1"/>
    <property type="molecule type" value="Genomic_DNA"/>
</dbReference>
<evidence type="ECO:0000313" key="3">
    <source>
        <dbReference type="Proteomes" id="UP000654075"/>
    </source>
</evidence>
<sequence>AFPTGVAAGNPPSPPKAFGGLSVGAVRPATFVSSPSSAPCQARHVQASLSPPPLPQGLAGSSQVFLQRPGPGPL</sequence>
<evidence type="ECO:0000256" key="1">
    <source>
        <dbReference type="SAM" id="MobiDB-lite"/>
    </source>
</evidence>
<proteinExistence type="predicted"/>
<keyword evidence="3" id="KW-1185">Reference proteome</keyword>
<accession>A0A813E1B9</accession>
<evidence type="ECO:0000313" key="2">
    <source>
        <dbReference type="EMBL" id="CAE8592473.1"/>
    </source>
</evidence>
<organism evidence="2 3">
    <name type="scientific">Polarella glacialis</name>
    <name type="common">Dinoflagellate</name>
    <dbReference type="NCBI Taxonomy" id="89957"/>
    <lineage>
        <taxon>Eukaryota</taxon>
        <taxon>Sar</taxon>
        <taxon>Alveolata</taxon>
        <taxon>Dinophyceae</taxon>
        <taxon>Suessiales</taxon>
        <taxon>Suessiaceae</taxon>
        <taxon>Polarella</taxon>
    </lineage>
</organism>
<gene>
    <name evidence="2" type="ORF">PGLA1383_LOCUS11127</name>
</gene>
<dbReference type="AlphaFoldDB" id="A0A813E1B9"/>